<dbReference type="GO" id="GO:0007218">
    <property type="term" value="P:neuropeptide signaling pathway"/>
    <property type="evidence" value="ECO:0007669"/>
    <property type="project" value="TreeGrafter"/>
</dbReference>
<sequence>MKIRCFILCLTLLIALQYSRCQNTSQVSTSSTLENGDEEDSSESPKDLTGLLVIRMSLKQMKILEKLKELELSVSDIFNCFAVISNLAIMLTIRRYKSSSVPRVYMSALALCDFGVGVCALIKSVQDRTLCLPEIYRSTVCKYTYWSVFGLEASASMSAALIAMFLSIDRCIALQKPFTYHLICTVRKAMALSISVIITNLLVCINYPFRIQVNEDSDDDQNKYVFSQYTEFGRIETYKKLFTSYEFLLRFAVPLCVMTITNTWTIFILQGNTRRRKTLSAKAKEPPKIKYLTTTVGVVAIFFVTQLTRAAYLTDTLINGNAHRGKYATEMISLFGSLVARFNSIVNIFIYVILDKEFRRMLINLIFCRRLDQPNANQQET</sequence>
<keyword evidence="5 9" id="KW-0297">G-protein coupled receptor</keyword>
<dbReference type="EMBL" id="KB298688">
    <property type="protein sequence ID" value="ELU08944.1"/>
    <property type="molecule type" value="Genomic_DNA"/>
</dbReference>
<keyword evidence="6 10" id="KW-0472">Membrane</keyword>
<protein>
    <recommendedName>
        <fullName evidence="12">G-protein coupled receptors family 1 profile domain-containing protein</fullName>
    </recommendedName>
</protein>
<feature type="transmembrane region" description="Helical" evidence="10">
    <location>
        <begin position="189"/>
        <end position="209"/>
    </location>
</feature>
<dbReference type="OrthoDB" id="6126859at2759"/>
<keyword evidence="15" id="KW-1185">Reference proteome</keyword>
<dbReference type="GO" id="GO:0043005">
    <property type="term" value="C:neuron projection"/>
    <property type="evidence" value="ECO:0007669"/>
    <property type="project" value="TreeGrafter"/>
</dbReference>
<evidence type="ECO:0000313" key="15">
    <source>
        <dbReference type="Proteomes" id="UP000014760"/>
    </source>
</evidence>
<keyword evidence="7 9" id="KW-0675">Receptor</keyword>
<feature type="transmembrane region" description="Helical" evidence="10">
    <location>
        <begin position="145"/>
        <end position="168"/>
    </location>
</feature>
<feature type="transmembrane region" description="Helical" evidence="10">
    <location>
        <begin position="105"/>
        <end position="125"/>
    </location>
</feature>
<evidence type="ECO:0000313" key="14">
    <source>
        <dbReference type="EnsemblMetazoa" id="CapteP207022"/>
    </source>
</evidence>
<keyword evidence="3 9" id="KW-0812">Transmembrane</keyword>
<keyword evidence="4 10" id="KW-1133">Transmembrane helix</keyword>
<dbReference type="InterPro" id="IPR017452">
    <property type="entry name" value="GPCR_Rhodpsn_7TM"/>
</dbReference>
<feature type="transmembrane region" description="Helical" evidence="10">
    <location>
        <begin position="332"/>
        <end position="354"/>
    </location>
</feature>
<dbReference type="SUPFAM" id="SSF81321">
    <property type="entry name" value="Family A G protein-coupled receptor-like"/>
    <property type="match status" value="1"/>
</dbReference>
<evidence type="ECO:0000256" key="9">
    <source>
        <dbReference type="RuleBase" id="RU000688"/>
    </source>
</evidence>
<dbReference type="GO" id="GO:0042923">
    <property type="term" value="F:neuropeptide binding"/>
    <property type="evidence" value="ECO:0007669"/>
    <property type="project" value="TreeGrafter"/>
</dbReference>
<name>R7UQX6_CAPTE</name>
<feature type="domain" description="G-protein coupled receptors family 1 profile" evidence="12">
    <location>
        <begin position="85"/>
        <end position="351"/>
    </location>
</feature>
<accession>R7UQX6</accession>
<evidence type="ECO:0000256" key="11">
    <source>
        <dbReference type="SAM" id="SignalP"/>
    </source>
</evidence>
<dbReference type="InterPro" id="IPR000276">
    <property type="entry name" value="GPCR_Rhodpsn"/>
</dbReference>
<dbReference type="EnsemblMetazoa" id="CapteT207022">
    <property type="protein sequence ID" value="CapteP207022"/>
    <property type="gene ID" value="CapteG207022"/>
</dbReference>
<evidence type="ECO:0000256" key="3">
    <source>
        <dbReference type="ARBA" id="ARBA00022692"/>
    </source>
</evidence>
<evidence type="ECO:0000256" key="4">
    <source>
        <dbReference type="ARBA" id="ARBA00022989"/>
    </source>
</evidence>
<dbReference type="HOGENOM" id="CLU_009579_38_1_1"/>
<feature type="chain" id="PRO_5008788320" description="G-protein coupled receptors family 1 profile domain-containing protein" evidence="11">
    <location>
        <begin position="22"/>
        <end position="381"/>
    </location>
</feature>
<feature type="transmembrane region" description="Helical" evidence="10">
    <location>
        <begin position="247"/>
        <end position="269"/>
    </location>
</feature>
<evidence type="ECO:0000256" key="2">
    <source>
        <dbReference type="ARBA" id="ARBA00022475"/>
    </source>
</evidence>
<dbReference type="AlphaFoldDB" id="R7UQX6"/>
<evidence type="ECO:0000256" key="1">
    <source>
        <dbReference type="ARBA" id="ARBA00004651"/>
    </source>
</evidence>
<dbReference type="Proteomes" id="UP000014760">
    <property type="component" value="Unassembled WGS sequence"/>
</dbReference>
<evidence type="ECO:0000256" key="10">
    <source>
        <dbReference type="SAM" id="Phobius"/>
    </source>
</evidence>
<dbReference type="Pfam" id="PF00001">
    <property type="entry name" value="7tm_1"/>
    <property type="match status" value="1"/>
</dbReference>
<dbReference type="PRINTS" id="PR00237">
    <property type="entry name" value="GPCRRHODOPSN"/>
</dbReference>
<comment type="similarity">
    <text evidence="9">Belongs to the G-protein coupled receptor 1 family.</text>
</comment>
<dbReference type="GO" id="GO:0005886">
    <property type="term" value="C:plasma membrane"/>
    <property type="evidence" value="ECO:0007669"/>
    <property type="project" value="UniProtKB-SubCell"/>
</dbReference>
<evidence type="ECO:0000256" key="6">
    <source>
        <dbReference type="ARBA" id="ARBA00023136"/>
    </source>
</evidence>
<dbReference type="Gene3D" id="1.20.1070.10">
    <property type="entry name" value="Rhodopsin 7-helix transmembrane proteins"/>
    <property type="match status" value="1"/>
</dbReference>
<keyword evidence="8 9" id="KW-0807">Transducer</keyword>
<dbReference type="PANTHER" id="PTHR24229">
    <property type="entry name" value="NEUROPEPTIDES RECEPTOR"/>
    <property type="match status" value="1"/>
</dbReference>
<organism evidence="13">
    <name type="scientific">Capitella teleta</name>
    <name type="common">Polychaete worm</name>
    <dbReference type="NCBI Taxonomy" id="283909"/>
    <lineage>
        <taxon>Eukaryota</taxon>
        <taxon>Metazoa</taxon>
        <taxon>Spiralia</taxon>
        <taxon>Lophotrochozoa</taxon>
        <taxon>Annelida</taxon>
        <taxon>Polychaeta</taxon>
        <taxon>Sedentaria</taxon>
        <taxon>Scolecida</taxon>
        <taxon>Capitellidae</taxon>
        <taxon>Capitella</taxon>
    </lineage>
</organism>
<evidence type="ECO:0000256" key="5">
    <source>
        <dbReference type="ARBA" id="ARBA00023040"/>
    </source>
</evidence>
<gene>
    <name evidence="13" type="ORF">CAPTEDRAFT_207022</name>
</gene>
<reference evidence="15" key="1">
    <citation type="submission" date="2012-12" db="EMBL/GenBank/DDBJ databases">
        <authorList>
            <person name="Hellsten U."/>
            <person name="Grimwood J."/>
            <person name="Chapman J.A."/>
            <person name="Shapiro H."/>
            <person name="Aerts A."/>
            <person name="Otillar R.P."/>
            <person name="Terry A.Y."/>
            <person name="Boore J.L."/>
            <person name="Simakov O."/>
            <person name="Marletaz F."/>
            <person name="Cho S.-J."/>
            <person name="Edsinger-Gonzales E."/>
            <person name="Havlak P."/>
            <person name="Kuo D.-H."/>
            <person name="Larsson T."/>
            <person name="Lv J."/>
            <person name="Arendt D."/>
            <person name="Savage R."/>
            <person name="Osoegawa K."/>
            <person name="de Jong P."/>
            <person name="Lindberg D.R."/>
            <person name="Seaver E.C."/>
            <person name="Weisblat D.A."/>
            <person name="Putnam N.H."/>
            <person name="Grigoriev I.V."/>
            <person name="Rokhsar D.S."/>
        </authorList>
    </citation>
    <scope>NUCLEOTIDE SEQUENCE</scope>
    <source>
        <strain evidence="15">I ESC-2004</strain>
    </source>
</reference>
<evidence type="ECO:0000313" key="13">
    <source>
        <dbReference type="EMBL" id="ELU08944.1"/>
    </source>
</evidence>
<evidence type="ECO:0000259" key="12">
    <source>
        <dbReference type="PROSITE" id="PS50262"/>
    </source>
</evidence>
<evidence type="ECO:0000256" key="7">
    <source>
        <dbReference type="ARBA" id="ARBA00023170"/>
    </source>
</evidence>
<feature type="transmembrane region" description="Helical" evidence="10">
    <location>
        <begin position="289"/>
        <end position="312"/>
    </location>
</feature>
<dbReference type="PROSITE" id="PS50262">
    <property type="entry name" value="G_PROTEIN_RECEP_F1_2"/>
    <property type="match status" value="1"/>
</dbReference>
<dbReference type="EMBL" id="AMQN01001049">
    <property type="status" value="NOT_ANNOTATED_CDS"/>
    <property type="molecule type" value="Genomic_DNA"/>
</dbReference>
<comment type="subcellular location">
    <subcellularLocation>
        <location evidence="1">Cell membrane</location>
        <topology evidence="1">Multi-pass membrane protein</topology>
    </subcellularLocation>
</comment>
<feature type="signal peptide" evidence="11">
    <location>
        <begin position="1"/>
        <end position="21"/>
    </location>
</feature>
<reference evidence="13 15" key="2">
    <citation type="journal article" date="2013" name="Nature">
        <title>Insights into bilaterian evolution from three spiralian genomes.</title>
        <authorList>
            <person name="Simakov O."/>
            <person name="Marletaz F."/>
            <person name="Cho S.J."/>
            <person name="Edsinger-Gonzales E."/>
            <person name="Havlak P."/>
            <person name="Hellsten U."/>
            <person name="Kuo D.H."/>
            <person name="Larsson T."/>
            <person name="Lv J."/>
            <person name="Arendt D."/>
            <person name="Savage R."/>
            <person name="Osoegawa K."/>
            <person name="de Jong P."/>
            <person name="Grimwood J."/>
            <person name="Chapman J.A."/>
            <person name="Shapiro H."/>
            <person name="Aerts A."/>
            <person name="Otillar R.P."/>
            <person name="Terry A.Y."/>
            <person name="Boore J.L."/>
            <person name="Grigoriev I.V."/>
            <person name="Lindberg D.R."/>
            <person name="Seaver E.C."/>
            <person name="Weisblat D.A."/>
            <person name="Putnam N.H."/>
            <person name="Rokhsar D.S."/>
        </authorList>
    </citation>
    <scope>NUCLEOTIDE SEQUENCE</scope>
    <source>
        <strain evidence="13 15">I ESC-2004</strain>
    </source>
</reference>
<keyword evidence="2" id="KW-1003">Cell membrane</keyword>
<dbReference type="STRING" id="283909.R7UQX6"/>
<reference evidence="14" key="3">
    <citation type="submission" date="2015-06" db="UniProtKB">
        <authorList>
            <consortium name="EnsemblMetazoa"/>
        </authorList>
    </citation>
    <scope>IDENTIFICATION</scope>
</reference>
<evidence type="ECO:0000256" key="8">
    <source>
        <dbReference type="ARBA" id="ARBA00023224"/>
    </source>
</evidence>
<dbReference type="GO" id="GO:0004930">
    <property type="term" value="F:G protein-coupled receptor activity"/>
    <property type="evidence" value="ECO:0007669"/>
    <property type="project" value="UniProtKB-KW"/>
</dbReference>
<dbReference type="PANTHER" id="PTHR24229:SF40">
    <property type="entry name" value="ALLATOSTATIN C RECEPTOR 1-RELATED"/>
    <property type="match status" value="1"/>
</dbReference>
<keyword evidence="11" id="KW-0732">Signal</keyword>
<proteinExistence type="inferred from homology"/>
<dbReference type="PROSITE" id="PS00237">
    <property type="entry name" value="G_PROTEIN_RECEP_F1_1"/>
    <property type="match status" value="1"/>
</dbReference>